<evidence type="ECO:0000256" key="4">
    <source>
        <dbReference type="ARBA" id="ARBA00023136"/>
    </source>
</evidence>
<dbReference type="WBParaSite" id="TMUE_3000011607.1">
    <property type="protein sequence ID" value="TMUE_3000011607.1"/>
    <property type="gene ID" value="WBGene00301351"/>
</dbReference>
<dbReference type="WBParaSite" id="TMUE_3000013298.1">
    <property type="protein sequence ID" value="TMUE_3000013298.1"/>
    <property type="gene ID" value="WBGene00301836"/>
</dbReference>
<evidence type="ECO:0000256" key="2">
    <source>
        <dbReference type="ARBA" id="ARBA00005433"/>
    </source>
</evidence>
<reference evidence="7 8" key="3">
    <citation type="submission" date="2019-12" db="UniProtKB">
        <authorList>
            <consortium name="WormBaseParasite"/>
        </authorList>
    </citation>
    <scope>IDENTIFICATION</scope>
</reference>
<dbReference type="Proteomes" id="UP000046395">
    <property type="component" value="Unassembled WGS sequence"/>
</dbReference>
<keyword evidence="6" id="KW-1185">Reference proteome</keyword>
<evidence type="ECO:0000256" key="3">
    <source>
        <dbReference type="ARBA" id="ARBA00022295"/>
    </source>
</evidence>
<dbReference type="Pfam" id="PF16088">
    <property type="entry name" value="BORCS7"/>
    <property type="match status" value="1"/>
</dbReference>
<dbReference type="AlphaFoldDB" id="A0A5S6Q3C4"/>
<comment type="subcellular location">
    <subcellularLocation>
        <location evidence="1">Lysosome membrane</location>
    </subcellularLocation>
</comment>
<keyword evidence="4" id="KW-0472">Membrane</keyword>
<keyword evidence="5" id="KW-0458">Lysosome</keyword>
<dbReference type="PANTHER" id="PTHR31397:SF1">
    <property type="entry name" value="BLOC-1-RELATED COMPLEX SUBUNIT 7"/>
    <property type="match status" value="1"/>
</dbReference>
<reference evidence="6" key="1">
    <citation type="submission" date="2013-11" db="EMBL/GenBank/DDBJ databases">
        <authorList>
            <person name="Aslett M."/>
        </authorList>
    </citation>
    <scope>NUCLEOTIDE SEQUENCE [LARGE SCALE GENOMIC DNA]</scope>
    <source>
        <strain evidence="6">Edinburgh</strain>
    </source>
</reference>
<accession>A0A5S6Q3C4</accession>
<evidence type="ECO:0000256" key="5">
    <source>
        <dbReference type="ARBA" id="ARBA00023228"/>
    </source>
</evidence>
<reference evidence="6" key="2">
    <citation type="submission" date="2014-03" db="EMBL/GenBank/DDBJ databases">
        <title>The whipworm genome and dual-species transcriptomics of an intimate host-pathogen interaction.</title>
        <authorList>
            <person name="Foth B.J."/>
            <person name="Tsai I.J."/>
            <person name="Reid A.J."/>
            <person name="Bancroft A.J."/>
            <person name="Nichol S."/>
            <person name="Tracey A."/>
            <person name="Holroyd N."/>
            <person name="Cotton J.A."/>
            <person name="Stanley E.J."/>
            <person name="Zarowiecki M."/>
            <person name="Liu J.Z."/>
            <person name="Huckvale T."/>
            <person name="Cooper P.J."/>
            <person name="Grencis R.K."/>
            <person name="Berriman M."/>
        </authorList>
    </citation>
    <scope>NUCLEOTIDE SEQUENCE [LARGE SCALE GENOMIC DNA]</scope>
    <source>
        <strain evidence="6">Edinburgh</strain>
    </source>
</reference>
<name>A0A5S6Q3C4_TRIMR</name>
<evidence type="ECO:0000256" key="1">
    <source>
        <dbReference type="ARBA" id="ARBA00004656"/>
    </source>
</evidence>
<dbReference type="PANTHER" id="PTHR31397">
    <property type="entry name" value="BLOC-1-RELATED COMPLEX SUBUNIT 7 BORSC7"/>
    <property type="match status" value="1"/>
</dbReference>
<evidence type="ECO:0000313" key="8">
    <source>
        <dbReference type="WBParaSite" id="TMUE_3000011607.1"/>
    </source>
</evidence>
<dbReference type="InterPro" id="IPR032143">
    <property type="entry name" value="BORCS7"/>
</dbReference>
<evidence type="ECO:0000313" key="7">
    <source>
        <dbReference type="WBParaSite" id="TMUE_0000001659.1"/>
    </source>
</evidence>
<comment type="similarity">
    <text evidence="2">Belongs to the BORCS7 family.</text>
</comment>
<protein>
    <recommendedName>
        <fullName evidence="3">BLOC-1-related complex subunit 7</fullName>
    </recommendedName>
</protein>
<dbReference type="GO" id="GO:0005765">
    <property type="term" value="C:lysosomal membrane"/>
    <property type="evidence" value="ECO:0007669"/>
    <property type="project" value="UniProtKB-SubCell"/>
</dbReference>
<dbReference type="STRING" id="70415.A0A5S6Q3C4"/>
<sequence>MSRRSRSDGKVALAAKINQSIESLNAAFKQTVKGSHSSEILGAAIRTFVQQESVIQNSQRNLNQLACSATKLLAVAQETAESTRYLDLAAAQLRQLNEVNFWCAKSDGKEKPEGEEER</sequence>
<dbReference type="WBParaSite" id="TMUE_0000001659.1">
    <property type="protein sequence ID" value="TMUE_0000001659.1"/>
    <property type="gene ID" value="WBGene00297544"/>
</dbReference>
<evidence type="ECO:0000313" key="6">
    <source>
        <dbReference type="Proteomes" id="UP000046395"/>
    </source>
</evidence>
<dbReference type="GO" id="GO:0099078">
    <property type="term" value="C:BORC complex"/>
    <property type="evidence" value="ECO:0007669"/>
    <property type="project" value="TreeGrafter"/>
</dbReference>
<organism evidence="6 7">
    <name type="scientific">Trichuris muris</name>
    <name type="common">Mouse whipworm</name>
    <dbReference type="NCBI Taxonomy" id="70415"/>
    <lineage>
        <taxon>Eukaryota</taxon>
        <taxon>Metazoa</taxon>
        <taxon>Ecdysozoa</taxon>
        <taxon>Nematoda</taxon>
        <taxon>Enoplea</taxon>
        <taxon>Dorylaimia</taxon>
        <taxon>Trichinellida</taxon>
        <taxon>Trichuridae</taxon>
        <taxon>Trichuris</taxon>
    </lineage>
</organism>
<proteinExistence type="inferred from homology"/>